<reference evidence="1 2" key="1">
    <citation type="submission" date="2019-05" db="EMBL/GenBank/DDBJ databases">
        <title>Another draft genome of Portunus trituberculatus and its Hox gene families provides insights of decapod evolution.</title>
        <authorList>
            <person name="Jeong J.-H."/>
            <person name="Song I."/>
            <person name="Kim S."/>
            <person name="Choi T."/>
            <person name="Kim D."/>
            <person name="Ryu S."/>
            <person name="Kim W."/>
        </authorList>
    </citation>
    <scope>NUCLEOTIDE SEQUENCE [LARGE SCALE GENOMIC DNA]</scope>
    <source>
        <tissue evidence="1">Muscle</tissue>
    </source>
</reference>
<evidence type="ECO:0000313" key="2">
    <source>
        <dbReference type="Proteomes" id="UP000324222"/>
    </source>
</evidence>
<sequence length="68" mass="7558">MISVLVHQLQGTNETRRLLPMFIKITTPALIPCASHAWRLAVCSCPDVESGVNNVDKRRSEDGNRVVL</sequence>
<keyword evidence="2" id="KW-1185">Reference proteome</keyword>
<evidence type="ECO:0000313" key="1">
    <source>
        <dbReference type="EMBL" id="MPC82484.1"/>
    </source>
</evidence>
<dbReference type="AlphaFoldDB" id="A0A5B7IQK8"/>
<protein>
    <submittedName>
        <fullName evidence="1">Uncharacterized protein</fullName>
    </submittedName>
</protein>
<dbReference type="Proteomes" id="UP000324222">
    <property type="component" value="Unassembled WGS sequence"/>
</dbReference>
<organism evidence="1 2">
    <name type="scientific">Portunus trituberculatus</name>
    <name type="common">Swimming crab</name>
    <name type="synonym">Neptunus trituberculatus</name>
    <dbReference type="NCBI Taxonomy" id="210409"/>
    <lineage>
        <taxon>Eukaryota</taxon>
        <taxon>Metazoa</taxon>
        <taxon>Ecdysozoa</taxon>
        <taxon>Arthropoda</taxon>
        <taxon>Crustacea</taxon>
        <taxon>Multicrustacea</taxon>
        <taxon>Malacostraca</taxon>
        <taxon>Eumalacostraca</taxon>
        <taxon>Eucarida</taxon>
        <taxon>Decapoda</taxon>
        <taxon>Pleocyemata</taxon>
        <taxon>Brachyura</taxon>
        <taxon>Eubrachyura</taxon>
        <taxon>Portunoidea</taxon>
        <taxon>Portunidae</taxon>
        <taxon>Portuninae</taxon>
        <taxon>Portunus</taxon>
    </lineage>
</organism>
<dbReference type="EMBL" id="VSRR010059896">
    <property type="protein sequence ID" value="MPC82484.1"/>
    <property type="molecule type" value="Genomic_DNA"/>
</dbReference>
<comment type="caution">
    <text evidence="1">The sequence shown here is derived from an EMBL/GenBank/DDBJ whole genome shotgun (WGS) entry which is preliminary data.</text>
</comment>
<gene>
    <name evidence="1" type="ORF">E2C01_077153</name>
</gene>
<proteinExistence type="predicted"/>
<name>A0A5B7IQK8_PORTR</name>
<accession>A0A5B7IQK8</accession>